<dbReference type="CDD" id="cd07177">
    <property type="entry name" value="terB_like"/>
    <property type="match status" value="1"/>
</dbReference>
<dbReference type="EMBL" id="FOMX01000003">
    <property type="protein sequence ID" value="SFD65518.1"/>
    <property type="molecule type" value="Genomic_DNA"/>
</dbReference>
<protein>
    <submittedName>
        <fullName evidence="1">Tellurite resistance protein TerB</fullName>
    </submittedName>
</protein>
<reference evidence="2" key="1">
    <citation type="submission" date="2016-10" db="EMBL/GenBank/DDBJ databases">
        <authorList>
            <person name="Varghese N."/>
            <person name="Submissions S."/>
        </authorList>
    </citation>
    <scope>NUCLEOTIDE SEQUENCE [LARGE SCALE GENOMIC DNA]</scope>
    <source>
        <strain evidence="2">ATCC 25963</strain>
    </source>
</reference>
<evidence type="ECO:0000313" key="2">
    <source>
        <dbReference type="Proteomes" id="UP000199400"/>
    </source>
</evidence>
<accession>A0A1I1U7G9</accession>
<dbReference type="SUPFAM" id="SSF158682">
    <property type="entry name" value="TerB-like"/>
    <property type="match status" value="1"/>
</dbReference>
<organism evidence="1 2">
    <name type="scientific">Nannocystis exedens</name>
    <dbReference type="NCBI Taxonomy" id="54"/>
    <lineage>
        <taxon>Bacteria</taxon>
        <taxon>Pseudomonadati</taxon>
        <taxon>Myxococcota</taxon>
        <taxon>Polyangia</taxon>
        <taxon>Nannocystales</taxon>
        <taxon>Nannocystaceae</taxon>
        <taxon>Nannocystis</taxon>
    </lineage>
</organism>
<dbReference type="OrthoDB" id="9775927at2"/>
<dbReference type="AlphaFoldDB" id="A0A1I1U7G9"/>
<proteinExistence type="predicted"/>
<dbReference type="InterPro" id="IPR029024">
    <property type="entry name" value="TerB-like"/>
</dbReference>
<keyword evidence="2" id="KW-1185">Reference proteome</keyword>
<dbReference type="Gene3D" id="1.10.3680.10">
    <property type="entry name" value="TerB-like"/>
    <property type="match status" value="1"/>
</dbReference>
<name>A0A1I1U7G9_9BACT</name>
<dbReference type="RefSeq" id="WP_096329453.1">
    <property type="nucleotide sequence ID" value="NZ_FOMX01000003.1"/>
</dbReference>
<evidence type="ECO:0000313" key="1">
    <source>
        <dbReference type="EMBL" id="SFD65518.1"/>
    </source>
</evidence>
<dbReference type="STRING" id="54.SAMN02745121_00954"/>
<sequence length="314" mass="34799">MAALFPFTTDEANAVLRALKTVAMADGTFAVKEQSLLSASAELLGVDAGPDAVTTITPEELAGALVDPERRLMALKACLVMGIVDGQISPEEWRVLSAFRSALEVEESAMQVFHVLVQQHRQRTQYELQRRLGSPQAGTLYAAQGWQGVLNFFTEDLLALPKTRENSELAWRYRRIGLLPEGTLGRELWRYYRERQFAFAGEQGGVPEALVHHDITHILAGYEGDLQGELETLAFIAGLRGEEPSSALFLVLLQHAVGARVGDGNGLSFDPARILAAQERGRATTEDFSRRHDFWDVMDRPISELLQRFGVPPR</sequence>
<gene>
    <name evidence="1" type="ORF">SAMN02745121_00954</name>
</gene>
<dbReference type="Proteomes" id="UP000199400">
    <property type="component" value="Unassembled WGS sequence"/>
</dbReference>